<dbReference type="EMBL" id="BFEA01000004">
    <property type="protein sequence ID" value="GBG59385.1"/>
    <property type="molecule type" value="Genomic_DNA"/>
</dbReference>
<accession>A0A388JNN3</accession>
<evidence type="ECO:0000256" key="1">
    <source>
        <dbReference type="SAM" id="MobiDB-lite"/>
    </source>
</evidence>
<keyword evidence="3" id="KW-1185">Reference proteome</keyword>
<dbReference type="Gramene" id="GBG59385">
    <property type="protein sequence ID" value="GBG59385"/>
    <property type="gene ID" value="CBR_g38411"/>
</dbReference>
<feature type="compositionally biased region" description="Basic and acidic residues" evidence="1">
    <location>
        <begin position="16"/>
        <end position="63"/>
    </location>
</feature>
<sequence length="82" mass="9321">MVILTYLTLTSCRAIRGDPEGKSTYQKKGESSNQEDKRSASRKHYDEDSKGCDYNRESKKFRVDSNSAKSESITKDDFTTLS</sequence>
<protein>
    <submittedName>
        <fullName evidence="2">Uncharacterized protein</fullName>
    </submittedName>
</protein>
<gene>
    <name evidence="2" type="ORF">CBR_g38411</name>
</gene>
<evidence type="ECO:0000313" key="3">
    <source>
        <dbReference type="Proteomes" id="UP000265515"/>
    </source>
</evidence>
<feature type="region of interest" description="Disordered" evidence="1">
    <location>
        <begin position="16"/>
        <end position="82"/>
    </location>
</feature>
<organism evidence="2 3">
    <name type="scientific">Chara braunii</name>
    <name type="common">Braun's stonewort</name>
    <dbReference type="NCBI Taxonomy" id="69332"/>
    <lineage>
        <taxon>Eukaryota</taxon>
        <taxon>Viridiplantae</taxon>
        <taxon>Streptophyta</taxon>
        <taxon>Charophyceae</taxon>
        <taxon>Charales</taxon>
        <taxon>Characeae</taxon>
        <taxon>Chara</taxon>
    </lineage>
</organism>
<feature type="compositionally biased region" description="Basic and acidic residues" evidence="1">
    <location>
        <begin position="72"/>
        <end position="82"/>
    </location>
</feature>
<dbReference type="AlphaFoldDB" id="A0A388JNN3"/>
<proteinExistence type="predicted"/>
<evidence type="ECO:0000313" key="2">
    <source>
        <dbReference type="EMBL" id="GBG59385.1"/>
    </source>
</evidence>
<dbReference type="Proteomes" id="UP000265515">
    <property type="component" value="Unassembled WGS sequence"/>
</dbReference>
<reference evidence="2 3" key="1">
    <citation type="journal article" date="2018" name="Cell">
        <title>The Chara Genome: Secondary Complexity and Implications for Plant Terrestrialization.</title>
        <authorList>
            <person name="Nishiyama T."/>
            <person name="Sakayama H."/>
            <person name="Vries J.D."/>
            <person name="Buschmann H."/>
            <person name="Saint-Marcoux D."/>
            <person name="Ullrich K.K."/>
            <person name="Haas F.B."/>
            <person name="Vanderstraeten L."/>
            <person name="Becker D."/>
            <person name="Lang D."/>
            <person name="Vosolsobe S."/>
            <person name="Rombauts S."/>
            <person name="Wilhelmsson P.K.I."/>
            <person name="Janitza P."/>
            <person name="Kern R."/>
            <person name="Heyl A."/>
            <person name="Rumpler F."/>
            <person name="Villalobos L.I.A.C."/>
            <person name="Clay J.M."/>
            <person name="Skokan R."/>
            <person name="Toyoda A."/>
            <person name="Suzuki Y."/>
            <person name="Kagoshima H."/>
            <person name="Schijlen E."/>
            <person name="Tajeshwar N."/>
            <person name="Catarino B."/>
            <person name="Hetherington A.J."/>
            <person name="Saltykova A."/>
            <person name="Bonnot C."/>
            <person name="Breuninger H."/>
            <person name="Symeonidi A."/>
            <person name="Radhakrishnan G.V."/>
            <person name="Van Nieuwerburgh F."/>
            <person name="Deforce D."/>
            <person name="Chang C."/>
            <person name="Karol K.G."/>
            <person name="Hedrich R."/>
            <person name="Ulvskov P."/>
            <person name="Glockner G."/>
            <person name="Delwiche C.F."/>
            <person name="Petrasek J."/>
            <person name="Van de Peer Y."/>
            <person name="Friml J."/>
            <person name="Beilby M."/>
            <person name="Dolan L."/>
            <person name="Kohara Y."/>
            <person name="Sugano S."/>
            <person name="Fujiyama A."/>
            <person name="Delaux P.-M."/>
            <person name="Quint M."/>
            <person name="TheiBen G."/>
            <person name="Hagemann M."/>
            <person name="Harholt J."/>
            <person name="Dunand C."/>
            <person name="Zachgo S."/>
            <person name="Langdale J."/>
            <person name="Maumus F."/>
            <person name="Straeten D.V.D."/>
            <person name="Gould S.B."/>
            <person name="Rensing S.A."/>
        </authorList>
    </citation>
    <scope>NUCLEOTIDE SEQUENCE [LARGE SCALE GENOMIC DNA]</scope>
    <source>
        <strain evidence="2 3">S276</strain>
    </source>
</reference>
<name>A0A388JNN3_CHABU</name>
<comment type="caution">
    <text evidence="2">The sequence shown here is derived from an EMBL/GenBank/DDBJ whole genome shotgun (WGS) entry which is preliminary data.</text>
</comment>